<reference evidence="8 9" key="1">
    <citation type="submission" date="2023-03" db="EMBL/GenBank/DDBJ databases">
        <title>Bacillus Genome Sequencing.</title>
        <authorList>
            <person name="Dunlap C."/>
        </authorList>
    </citation>
    <scope>NUCLEOTIDE SEQUENCE [LARGE SCALE GENOMIC DNA]</scope>
    <source>
        <strain evidence="8 9">NRS-1351</strain>
    </source>
</reference>
<dbReference type="Pfam" id="PF01120">
    <property type="entry name" value="Alpha_L_fucos"/>
    <property type="match status" value="1"/>
</dbReference>
<evidence type="ECO:0000256" key="5">
    <source>
        <dbReference type="ARBA" id="ARBA00022801"/>
    </source>
</evidence>
<dbReference type="Gene3D" id="2.60.120.260">
    <property type="entry name" value="Galactose-binding domain-like"/>
    <property type="match status" value="1"/>
</dbReference>
<evidence type="ECO:0000313" key="8">
    <source>
        <dbReference type="EMBL" id="MEB4794441.1"/>
    </source>
</evidence>
<keyword evidence="5" id="KW-0378">Hydrolase</keyword>
<dbReference type="SMART" id="SM00812">
    <property type="entry name" value="Alpha_L_fucos"/>
    <property type="match status" value="1"/>
</dbReference>
<dbReference type="EMBL" id="JAROBY010000016">
    <property type="protein sequence ID" value="MEB4794441.1"/>
    <property type="molecule type" value="Genomic_DNA"/>
</dbReference>
<accession>A0ABU6D9M0</accession>
<proteinExistence type="inferred from homology"/>
<evidence type="ECO:0000259" key="7">
    <source>
        <dbReference type="Pfam" id="PF01120"/>
    </source>
</evidence>
<dbReference type="PANTHER" id="PTHR10030">
    <property type="entry name" value="ALPHA-L-FUCOSIDASE"/>
    <property type="match status" value="1"/>
</dbReference>
<dbReference type="PIRSF" id="PIRSF001092">
    <property type="entry name" value="Alpha-L-fucosidase"/>
    <property type="match status" value="1"/>
</dbReference>
<gene>
    <name evidence="8" type="ORF">P5G65_11075</name>
</gene>
<sequence length="424" mass="48690">MNLVQKLTPTARQLAYQNWEFGLFLHFGLRTFYEGYVDFDERRMDPAAFNPARLDCEQWIRTAKEAGMNYAVLTAKHHDGFSNWPSRYSQFSVAASPWKEGKGDVIREFVEACRKYDVKPGLYYSPFDGSADFYTQDSKAYDDYFVNQITELLSAYGDIDILWFDGCGSEGHTYDWYRIIGEIRRLQPQILIFNMGDPDFRWVGNEDGIAPVPCWNVVDATEFSILTEKKEQLGDRLWLPGECDVQMRGNWFYSDSDEHTLKSVEELMGIYLHSVGRGANLLLNIGPDRNGLLPEKDVERLLDFGAEIRRHVGSPFATLAQCDRRDHHTWVYETEQAQMLDLVVLEEDLTEGEHVRSFKISIITQKSRRPVTIYEGQHIGHKAIVRVPAIKVRGILVEITESDQEANLLGLSFHHVGNGNENGR</sequence>
<dbReference type="Proteomes" id="UP001355653">
    <property type="component" value="Unassembled WGS sequence"/>
</dbReference>
<dbReference type="RefSeq" id="WP_127449289.1">
    <property type="nucleotide sequence ID" value="NZ_JAROBY010000016.1"/>
</dbReference>
<evidence type="ECO:0000256" key="3">
    <source>
        <dbReference type="ARBA" id="ARBA00012662"/>
    </source>
</evidence>
<comment type="similarity">
    <text evidence="2">Belongs to the glycosyl hydrolase 29 family.</text>
</comment>
<protein>
    <recommendedName>
        <fullName evidence="3">alpha-L-fucosidase</fullName>
        <ecNumber evidence="3">3.2.1.51</ecNumber>
    </recommendedName>
</protein>
<comment type="caution">
    <text evidence="8">The sequence shown here is derived from an EMBL/GenBank/DDBJ whole genome shotgun (WGS) entry which is preliminary data.</text>
</comment>
<dbReference type="PRINTS" id="PR00741">
    <property type="entry name" value="GLHYDRLASE29"/>
</dbReference>
<keyword evidence="6" id="KW-0326">Glycosidase</keyword>
<organism evidence="8 9">
    <name type="scientific">Paenibacillus chondroitinus</name>
    <dbReference type="NCBI Taxonomy" id="59842"/>
    <lineage>
        <taxon>Bacteria</taxon>
        <taxon>Bacillati</taxon>
        <taxon>Bacillota</taxon>
        <taxon>Bacilli</taxon>
        <taxon>Bacillales</taxon>
        <taxon>Paenibacillaceae</taxon>
        <taxon>Paenibacillus</taxon>
    </lineage>
</organism>
<evidence type="ECO:0000313" key="9">
    <source>
        <dbReference type="Proteomes" id="UP001355653"/>
    </source>
</evidence>
<dbReference type="InterPro" id="IPR057739">
    <property type="entry name" value="Glyco_hydro_29_N"/>
</dbReference>
<dbReference type="InterPro" id="IPR000933">
    <property type="entry name" value="Glyco_hydro_29"/>
</dbReference>
<keyword evidence="9" id="KW-1185">Reference proteome</keyword>
<dbReference type="InterPro" id="IPR016286">
    <property type="entry name" value="FUC_metazoa-typ"/>
</dbReference>
<evidence type="ECO:0000256" key="6">
    <source>
        <dbReference type="ARBA" id="ARBA00023295"/>
    </source>
</evidence>
<evidence type="ECO:0000256" key="2">
    <source>
        <dbReference type="ARBA" id="ARBA00007951"/>
    </source>
</evidence>
<comment type="function">
    <text evidence="1">Alpha-L-fucosidase is responsible for hydrolyzing the alpha-1,6-linked fucose joined to the reducing-end N-acetylglucosamine of the carbohydrate moieties of glycoproteins.</text>
</comment>
<name>A0ABU6D9M0_9BACL</name>
<dbReference type="SUPFAM" id="SSF51445">
    <property type="entry name" value="(Trans)glycosidases"/>
    <property type="match status" value="1"/>
</dbReference>
<dbReference type="PANTHER" id="PTHR10030:SF37">
    <property type="entry name" value="ALPHA-L-FUCOSIDASE-RELATED"/>
    <property type="match status" value="1"/>
</dbReference>
<evidence type="ECO:0000256" key="1">
    <source>
        <dbReference type="ARBA" id="ARBA00004071"/>
    </source>
</evidence>
<dbReference type="EC" id="3.2.1.51" evidence="3"/>
<feature type="domain" description="Glycoside hydrolase family 29 N-terminal" evidence="7">
    <location>
        <begin position="47"/>
        <end position="306"/>
    </location>
</feature>
<keyword evidence="4" id="KW-0732">Signal</keyword>
<dbReference type="Gene3D" id="3.20.20.80">
    <property type="entry name" value="Glycosidases"/>
    <property type="match status" value="1"/>
</dbReference>
<evidence type="ECO:0000256" key="4">
    <source>
        <dbReference type="ARBA" id="ARBA00022729"/>
    </source>
</evidence>
<dbReference type="InterPro" id="IPR017853">
    <property type="entry name" value="GH"/>
</dbReference>